<evidence type="ECO:0000256" key="1">
    <source>
        <dbReference type="SAM" id="Phobius"/>
    </source>
</evidence>
<dbReference type="PANTHER" id="PTHR31600:SF2">
    <property type="entry name" value="GAMETE ENRICHED GENE 10 PROTEIN-RELATED"/>
    <property type="match status" value="1"/>
</dbReference>
<feature type="transmembrane region" description="Helical" evidence="1">
    <location>
        <begin position="299"/>
        <end position="319"/>
    </location>
</feature>
<feature type="transmembrane region" description="Helical" evidence="1">
    <location>
        <begin position="94"/>
        <end position="115"/>
    </location>
</feature>
<gene>
    <name evidence="2" type="ORF">PSON_ATCC_30995.1.T1760040</name>
</gene>
<dbReference type="PANTHER" id="PTHR31600">
    <property type="entry name" value="TINY MACROCYSTS PROTEIN B-RELATED"/>
    <property type="match status" value="1"/>
</dbReference>
<evidence type="ECO:0000313" key="2">
    <source>
        <dbReference type="EMBL" id="CAD8127391.1"/>
    </source>
</evidence>
<feature type="transmembrane region" description="Helical" evidence="1">
    <location>
        <begin position="1295"/>
        <end position="1317"/>
    </location>
</feature>
<dbReference type="Proteomes" id="UP000692954">
    <property type="component" value="Unassembled WGS sequence"/>
</dbReference>
<feature type="transmembrane region" description="Helical" evidence="1">
    <location>
        <begin position="176"/>
        <end position="200"/>
    </location>
</feature>
<reference evidence="2" key="1">
    <citation type="submission" date="2021-01" db="EMBL/GenBank/DDBJ databases">
        <authorList>
            <consortium name="Genoscope - CEA"/>
            <person name="William W."/>
        </authorList>
    </citation>
    <scope>NUCLEOTIDE SEQUENCE</scope>
</reference>
<comment type="caution">
    <text evidence="2">The sequence shown here is derived from an EMBL/GenBank/DDBJ whole genome shotgun (WGS) entry which is preliminary data.</text>
</comment>
<keyword evidence="1" id="KW-0472">Membrane</keyword>
<keyword evidence="1" id="KW-0812">Transmembrane</keyword>
<sequence>MKASQIQRISNRIKRKAIQALLYISEDEFDMTKGSFFNCLKIMVYFLQLEGYIFSQYEQKPLTLRENIYFSNYTQLSAFTFFLFQIGDDFLTQLFFYLIFLLHLIVYILLAILSLDKQIEKTGIIKKLLNLFFTNYQWIFLTPFQEISVGVMVCGDNAFIKENSHSTDCQLRKNQFLYIFGTISTIFVFISGFSISYFFRNYQFNDRTFSRQFNYVTILRILLHQIVIILYYINFHNITYVKHAVSQLIGLTLILDIIYNQPFGYSFDSKFYSAATLNHQFLLILSAVWIFKNKQNDEFIFLAFIIFIPINTFVSNQYLRMKQLNIYNSFNPFQFQNKFDKQLEEIYRVAESSEYNIQSKLLLYLIFKHHISICRNIECHCTQNIKSFFINNSCDFNKLNQWSTNLFQMQLKYALIHKDFEFYEHLALKFVTFLAKYQNNPVNAYSILQKIMCSQQSQTQFQKNRRQTQISFYFQNISKILLRRNRNHFINQQLCETKKVESLLQGQAQIENFGSQIHDELLQLAIEKQKFWENYMNSKLGSFQGLELALKKVESKIKRVTYFIKQLRNKIIHLTTKKVDCVSILNFELLYKICTTNNNQEIYEIQQKIKQILLADQYEEEQYLNIHFQTKECISIIANISQSKRGELWKPNQPILQKFFNKTREIKHLNDLLPNFIADVHNGIIENYIRYGISVRKEVVTQVVSTYGDNYIEPMTFTLRFFFPKFDSDYDFFMIGFLRKEERLVESNQNEKKQFGYICFDENLNILGINQVIAEKLNYKVSNSINYNGLDICFLLPTILQSLIDLYKQILNQKIEHLSDNEMIISKNQEAFYVPNEFSKNHQINPNDSLIDKITKYEEIYANVQEDQCQFLTSYQVNYQLFSKRLKYLADFTNIVFHKEFFLVKLQFLDNNFSNENNYIKIYQENRSQHTEININNFDGILEIISSKTKSSTRSVLQQIEIFHKILSKQCESKHQKLFKNINLMFLICFILTSGVISFTFKDKNNQFKSCKIQQIHILNEVAIYSSLINSINNEGIIEIVKTNFEMDIEDVTIKISYSKYKQILQELIQYSSYHFFKMFQEAEFVLNIPLKFQMKYLPEFGNELNEEQIENLLTFRQILCQKIESYKQDRKIQDLSTIVLNYFNYVEYLYYSTQKCFQDSKLLLNEQIQLGEQILIFMYVLLILIYLLQILIVNRMLKKRKYILKLFIRTDYKDALLENEKFQILSGWFSEIKNGWSQKNMQGLLNQLNLSVKSLRDDEDVINGFTSSDRRFNEKLLENSEKLKINFSHRYQNLSGYICLTIIFLCTLIYILSFHIQISDIQEDLLYFSQFSLLLQKYQINYLVQYFRCQYYMNYEFYNNYEIDTIWMEIYEQSEFSRNDVDEAMINLNRNVFSSILRNNDEGVLNLNKEEQVEFYQGNVCQIEKRICNESDRNIQLREELQDYYQNNSLNQLFLEQGQIFFQNNEMYNIKELIRNYVENLFKSKEYFLNNVWGFDIIVNRVSKTAVYFLERMDENLSKDENRMFLYALIIGVLYFCLLIMFIMLFGQYFSREDQKSKQCLLQMPFWSILKKNIFSCLKQIE</sequence>
<keyword evidence="3" id="KW-1185">Reference proteome</keyword>
<keyword evidence="1" id="KW-1133">Transmembrane helix</keyword>
<feature type="transmembrane region" description="Helical" evidence="1">
    <location>
        <begin position="1525"/>
        <end position="1547"/>
    </location>
</feature>
<dbReference type="EMBL" id="CAJJDN010000176">
    <property type="protein sequence ID" value="CAD8127391.1"/>
    <property type="molecule type" value="Genomic_DNA"/>
</dbReference>
<organism evidence="2 3">
    <name type="scientific">Paramecium sonneborni</name>
    <dbReference type="NCBI Taxonomy" id="65129"/>
    <lineage>
        <taxon>Eukaryota</taxon>
        <taxon>Sar</taxon>
        <taxon>Alveolata</taxon>
        <taxon>Ciliophora</taxon>
        <taxon>Intramacronucleata</taxon>
        <taxon>Oligohymenophorea</taxon>
        <taxon>Peniculida</taxon>
        <taxon>Parameciidae</taxon>
        <taxon>Paramecium</taxon>
    </lineage>
</organism>
<evidence type="ECO:0000313" key="3">
    <source>
        <dbReference type="Proteomes" id="UP000692954"/>
    </source>
</evidence>
<name>A0A8S1RGD9_9CILI</name>
<evidence type="ECO:0008006" key="4">
    <source>
        <dbReference type="Google" id="ProtNLM"/>
    </source>
</evidence>
<feature type="transmembrane region" description="Helical" evidence="1">
    <location>
        <begin position="982"/>
        <end position="1001"/>
    </location>
</feature>
<dbReference type="InterPro" id="IPR052994">
    <property type="entry name" value="Tiny_macrocysts_regulators"/>
</dbReference>
<dbReference type="OrthoDB" id="303797at2759"/>
<accession>A0A8S1RGD9</accession>
<feature type="transmembrane region" description="Helical" evidence="1">
    <location>
        <begin position="240"/>
        <end position="259"/>
    </location>
</feature>
<feature type="transmembrane region" description="Helical" evidence="1">
    <location>
        <begin position="1175"/>
        <end position="1194"/>
    </location>
</feature>
<proteinExistence type="predicted"/>
<feature type="transmembrane region" description="Helical" evidence="1">
    <location>
        <begin position="271"/>
        <end position="292"/>
    </location>
</feature>
<feature type="transmembrane region" description="Helical" evidence="1">
    <location>
        <begin position="212"/>
        <end position="233"/>
    </location>
</feature>
<protein>
    <recommendedName>
        <fullName evidence="4">Transmembrane protein</fullName>
    </recommendedName>
</protein>